<dbReference type="NCBIfam" id="TIGR01352">
    <property type="entry name" value="tonB_Cterm"/>
    <property type="match status" value="1"/>
</dbReference>
<dbReference type="Proteomes" id="UP000063964">
    <property type="component" value="Chromosome"/>
</dbReference>
<evidence type="ECO:0000256" key="1">
    <source>
        <dbReference type="ARBA" id="ARBA00004383"/>
    </source>
</evidence>
<evidence type="ECO:0000259" key="11">
    <source>
        <dbReference type="PROSITE" id="PS52015"/>
    </source>
</evidence>
<dbReference type="RefSeq" id="WP_066603811.1">
    <property type="nucleotide sequence ID" value="NZ_CP014230.1"/>
</dbReference>
<evidence type="ECO:0000256" key="8">
    <source>
        <dbReference type="ARBA" id="ARBA00022989"/>
    </source>
</evidence>
<evidence type="ECO:0000256" key="2">
    <source>
        <dbReference type="ARBA" id="ARBA00006555"/>
    </source>
</evidence>
<gene>
    <name evidence="12" type="ORF">AXF15_04370</name>
</gene>
<evidence type="ECO:0000256" key="5">
    <source>
        <dbReference type="ARBA" id="ARBA00022519"/>
    </source>
</evidence>
<feature type="compositionally biased region" description="Low complexity" evidence="10">
    <location>
        <begin position="189"/>
        <end position="202"/>
    </location>
</feature>
<evidence type="ECO:0000256" key="4">
    <source>
        <dbReference type="ARBA" id="ARBA00022475"/>
    </source>
</evidence>
<dbReference type="InterPro" id="IPR051045">
    <property type="entry name" value="TonB-dependent_transducer"/>
</dbReference>
<evidence type="ECO:0000256" key="7">
    <source>
        <dbReference type="ARBA" id="ARBA00022927"/>
    </source>
</evidence>
<dbReference type="Pfam" id="PF03544">
    <property type="entry name" value="TonB_C"/>
    <property type="match status" value="1"/>
</dbReference>
<evidence type="ECO:0000313" key="12">
    <source>
        <dbReference type="EMBL" id="AMD92420.1"/>
    </source>
</evidence>
<keyword evidence="6" id="KW-0812">Transmembrane</keyword>
<evidence type="ECO:0000256" key="10">
    <source>
        <dbReference type="SAM" id="MobiDB-lite"/>
    </source>
</evidence>
<feature type="region of interest" description="Disordered" evidence="10">
    <location>
        <begin position="88"/>
        <end position="231"/>
    </location>
</feature>
<evidence type="ECO:0000256" key="9">
    <source>
        <dbReference type="ARBA" id="ARBA00023136"/>
    </source>
</evidence>
<dbReference type="EMBL" id="CP014230">
    <property type="protein sequence ID" value="AMD92420.1"/>
    <property type="molecule type" value="Genomic_DNA"/>
</dbReference>
<keyword evidence="3" id="KW-0813">Transport</keyword>
<keyword evidence="4" id="KW-1003">Cell membrane</keyword>
<keyword evidence="5" id="KW-0997">Cell inner membrane</keyword>
<reference evidence="13" key="1">
    <citation type="submission" date="2016-02" db="EMBL/GenBank/DDBJ databases">
        <authorList>
            <person name="Holder M.E."/>
            <person name="Ajami N.J."/>
            <person name="Petrosino J.F."/>
        </authorList>
    </citation>
    <scope>NUCLEOTIDE SEQUENCE [LARGE SCALE GENOMIC DNA]</scope>
    <source>
        <strain evidence="13">DSM 12838</strain>
    </source>
</reference>
<feature type="compositionally biased region" description="Low complexity" evidence="10">
    <location>
        <begin position="158"/>
        <end position="167"/>
    </location>
</feature>
<dbReference type="Gene3D" id="3.30.1150.10">
    <property type="match status" value="1"/>
</dbReference>
<comment type="similarity">
    <text evidence="2">Belongs to the TonB family.</text>
</comment>
<dbReference type="GO" id="GO:0031992">
    <property type="term" value="F:energy transducer activity"/>
    <property type="evidence" value="ECO:0007669"/>
    <property type="project" value="TreeGrafter"/>
</dbReference>
<dbReference type="InterPro" id="IPR006260">
    <property type="entry name" value="TonB/TolA_C"/>
</dbReference>
<feature type="domain" description="TonB C-terminal" evidence="11">
    <location>
        <begin position="244"/>
        <end position="334"/>
    </location>
</feature>
<evidence type="ECO:0000256" key="6">
    <source>
        <dbReference type="ARBA" id="ARBA00022692"/>
    </source>
</evidence>
<name>A0A120KMX9_9BACT</name>
<keyword evidence="7" id="KW-0653">Protein transport</keyword>
<dbReference type="InterPro" id="IPR037682">
    <property type="entry name" value="TonB_C"/>
</dbReference>
<dbReference type="KEGG" id="doa:AXF15_04370"/>
<sequence length="334" mass="34198">MTQLPVPGIEAEGKPFSAAGPGSFAFVQPGDCSSPGENDGQRVFPAGNFTLPRILYIILSLLVHLALIAMPGPPSVSRSQVVMELSLVAGPPGPEPQASAQGGTGSNAPAPEIGRKAPAQPPTVKQAVGKLAPQRSRTAAPSRETNQDRQRSKPLSPAPVTRPVRPVPSEEVRPARLMAPPVAEPPAPAEAASADSSTSSTDGSGNAPVAAMNASGVQSSGNGASGSGLSRFGGPGGGPAYVFGEAGAPAFLRRVAPKYPRSSLARREQGVVMLLLSLDRHGTLLDVSVMQSAGPRLDEAAIQAARASSYLPATRNGEPHACTVTLPIRFTLRQ</sequence>
<dbReference type="PANTHER" id="PTHR33446">
    <property type="entry name" value="PROTEIN TONB-RELATED"/>
    <property type="match status" value="1"/>
</dbReference>
<keyword evidence="8" id="KW-1133">Transmembrane helix</keyword>
<dbReference type="SUPFAM" id="SSF74653">
    <property type="entry name" value="TolA/TonB C-terminal domain"/>
    <property type="match status" value="1"/>
</dbReference>
<dbReference type="STRING" id="888061.AXF15_04370"/>
<dbReference type="GO" id="GO:0015031">
    <property type="term" value="P:protein transport"/>
    <property type="evidence" value="ECO:0007669"/>
    <property type="project" value="UniProtKB-KW"/>
</dbReference>
<proteinExistence type="inferred from homology"/>
<dbReference type="GO" id="GO:0098797">
    <property type="term" value="C:plasma membrane protein complex"/>
    <property type="evidence" value="ECO:0007669"/>
    <property type="project" value="TreeGrafter"/>
</dbReference>
<keyword evidence="9" id="KW-0472">Membrane</keyword>
<comment type="subcellular location">
    <subcellularLocation>
        <location evidence="1">Cell inner membrane</location>
        <topology evidence="1">Single-pass membrane protein</topology>
        <orientation evidence="1">Periplasmic side</orientation>
    </subcellularLocation>
</comment>
<organism evidence="12 13">
    <name type="scientific">Desulfomicrobium orale DSM 12838</name>
    <dbReference type="NCBI Taxonomy" id="888061"/>
    <lineage>
        <taxon>Bacteria</taxon>
        <taxon>Pseudomonadati</taxon>
        <taxon>Thermodesulfobacteriota</taxon>
        <taxon>Desulfovibrionia</taxon>
        <taxon>Desulfovibrionales</taxon>
        <taxon>Desulfomicrobiaceae</taxon>
        <taxon>Desulfomicrobium</taxon>
    </lineage>
</organism>
<accession>A0A120KMX9</accession>
<dbReference type="GO" id="GO:0055085">
    <property type="term" value="P:transmembrane transport"/>
    <property type="evidence" value="ECO:0007669"/>
    <property type="project" value="InterPro"/>
</dbReference>
<dbReference type="PROSITE" id="PS52015">
    <property type="entry name" value="TONB_CTD"/>
    <property type="match status" value="1"/>
</dbReference>
<dbReference type="AlphaFoldDB" id="A0A120KMX9"/>
<evidence type="ECO:0000313" key="13">
    <source>
        <dbReference type="Proteomes" id="UP000063964"/>
    </source>
</evidence>
<protein>
    <recommendedName>
        <fullName evidence="11">TonB C-terminal domain-containing protein</fullName>
    </recommendedName>
</protein>
<dbReference type="PANTHER" id="PTHR33446:SF2">
    <property type="entry name" value="PROTEIN TONB"/>
    <property type="match status" value="1"/>
</dbReference>
<evidence type="ECO:0000256" key="3">
    <source>
        <dbReference type="ARBA" id="ARBA00022448"/>
    </source>
</evidence>
<keyword evidence="13" id="KW-1185">Reference proteome</keyword>